<protein>
    <submittedName>
        <fullName evidence="1">Uncharacterized protein</fullName>
    </submittedName>
</protein>
<name>A0A010RZH8_9PEZI</name>
<dbReference type="Proteomes" id="UP000020467">
    <property type="component" value="Unassembled WGS sequence"/>
</dbReference>
<dbReference type="HOGENOM" id="CLU_2757611_0_0_1"/>
<sequence length="70" mass="8014">MADAPRSIAENPATRVREWDWASHLRHLKTEDGNWTSHDQNTNIMKASGTLEKRSHSSQFCGIQVVVWSH</sequence>
<evidence type="ECO:0000313" key="2">
    <source>
        <dbReference type="Proteomes" id="UP000020467"/>
    </source>
</evidence>
<evidence type="ECO:0000313" key="1">
    <source>
        <dbReference type="EMBL" id="EXF86031.1"/>
    </source>
</evidence>
<comment type="caution">
    <text evidence="1">The sequence shown here is derived from an EMBL/GenBank/DDBJ whole genome shotgun (WGS) entry which is preliminary data.</text>
</comment>
<accession>A0A010RZH8</accession>
<dbReference type="AlphaFoldDB" id="A0A010RZH8"/>
<gene>
    <name evidence="1" type="ORF">CFIO01_07599</name>
</gene>
<dbReference type="EMBL" id="JARH01000041">
    <property type="protein sequence ID" value="EXF86031.1"/>
    <property type="molecule type" value="Genomic_DNA"/>
</dbReference>
<dbReference type="KEGG" id="cfj:CFIO01_07599"/>
<proteinExistence type="predicted"/>
<reference evidence="1 2" key="1">
    <citation type="submission" date="2014-02" db="EMBL/GenBank/DDBJ databases">
        <title>The genome sequence of Colletotrichum fioriniae PJ7.</title>
        <authorList>
            <person name="Baroncelli R."/>
            <person name="Thon M.R."/>
        </authorList>
    </citation>
    <scope>NUCLEOTIDE SEQUENCE [LARGE SCALE GENOMIC DNA]</scope>
    <source>
        <strain evidence="1 2">PJ7</strain>
    </source>
</reference>
<organism evidence="1 2">
    <name type="scientific">Colletotrichum fioriniae PJ7</name>
    <dbReference type="NCBI Taxonomy" id="1445577"/>
    <lineage>
        <taxon>Eukaryota</taxon>
        <taxon>Fungi</taxon>
        <taxon>Dikarya</taxon>
        <taxon>Ascomycota</taxon>
        <taxon>Pezizomycotina</taxon>
        <taxon>Sordariomycetes</taxon>
        <taxon>Hypocreomycetidae</taxon>
        <taxon>Glomerellales</taxon>
        <taxon>Glomerellaceae</taxon>
        <taxon>Colletotrichum</taxon>
        <taxon>Colletotrichum acutatum species complex</taxon>
    </lineage>
</organism>
<keyword evidence="2" id="KW-1185">Reference proteome</keyword>